<feature type="domain" description="AB hydrolase-1" evidence="3">
    <location>
        <begin position="30"/>
        <end position="194"/>
    </location>
</feature>
<feature type="domain" description="Peptidase S33 tripeptidyl aminopeptidase-like C-terminal" evidence="4">
    <location>
        <begin position="356"/>
        <end position="443"/>
    </location>
</feature>
<dbReference type="Proteomes" id="UP001148786">
    <property type="component" value="Unassembled WGS sequence"/>
</dbReference>
<gene>
    <name evidence="5" type="ORF">NLJ89_g3740</name>
</gene>
<keyword evidence="6" id="KW-1185">Reference proteome</keyword>
<evidence type="ECO:0000313" key="5">
    <source>
        <dbReference type="EMBL" id="KAJ3512064.1"/>
    </source>
</evidence>
<dbReference type="AlphaFoldDB" id="A0A9W8K1X1"/>
<accession>A0A9W8K1X1</accession>
<comment type="similarity">
    <text evidence="1">Belongs to the peptidase S33 family.</text>
</comment>
<reference evidence="5" key="1">
    <citation type="submission" date="2022-07" db="EMBL/GenBank/DDBJ databases">
        <title>Genome Sequence of Agrocybe chaxingu.</title>
        <authorList>
            <person name="Buettner E."/>
        </authorList>
    </citation>
    <scope>NUCLEOTIDE SEQUENCE</scope>
    <source>
        <strain evidence="5">MP-N11</strain>
    </source>
</reference>
<dbReference type="Pfam" id="PF08386">
    <property type="entry name" value="Abhydrolase_4"/>
    <property type="match status" value="1"/>
</dbReference>
<dbReference type="InterPro" id="IPR000073">
    <property type="entry name" value="AB_hydrolase_1"/>
</dbReference>
<keyword evidence="2" id="KW-0378">Hydrolase</keyword>
<dbReference type="SUPFAM" id="SSF53474">
    <property type="entry name" value="alpha/beta-Hydrolases"/>
    <property type="match status" value="1"/>
</dbReference>
<dbReference type="PANTHER" id="PTHR43248">
    <property type="entry name" value="2-SUCCINYL-6-HYDROXY-2,4-CYCLOHEXADIENE-1-CARBOXYLATE SYNTHASE"/>
    <property type="match status" value="1"/>
</dbReference>
<dbReference type="GO" id="GO:0016787">
    <property type="term" value="F:hydrolase activity"/>
    <property type="evidence" value="ECO:0007669"/>
    <property type="project" value="UniProtKB-KW"/>
</dbReference>
<dbReference type="InterPro" id="IPR029058">
    <property type="entry name" value="AB_hydrolase_fold"/>
</dbReference>
<dbReference type="EMBL" id="JANKHO010000284">
    <property type="protein sequence ID" value="KAJ3512064.1"/>
    <property type="molecule type" value="Genomic_DNA"/>
</dbReference>
<dbReference type="InterPro" id="IPR013595">
    <property type="entry name" value="Pept_S33_TAP-like_C"/>
</dbReference>
<evidence type="ECO:0000313" key="6">
    <source>
        <dbReference type="Proteomes" id="UP001148786"/>
    </source>
</evidence>
<evidence type="ECO:0000256" key="1">
    <source>
        <dbReference type="ARBA" id="ARBA00010088"/>
    </source>
</evidence>
<organism evidence="5 6">
    <name type="scientific">Agrocybe chaxingu</name>
    <dbReference type="NCBI Taxonomy" id="84603"/>
    <lineage>
        <taxon>Eukaryota</taxon>
        <taxon>Fungi</taxon>
        <taxon>Dikarya</taxon>
        <taxon>Basidiomycota</taxon>
        <taxon>Agaricomycotina</taxon>
        <taxon>Agaricomycetes</taxon>
        <taxon>Agaricomycetidae</taxon>
        <taxon>Agaricales</taxon>
        <taxon>Agaricineae</taxon>
        <taxon>Strophariaceae</taxon>
        <taxon>Agrocybe</taxon>
    </lineage>
</organism>
<sequence>MHSLKRTAAIALIRIPSPLGLAGDSSYRGPVLFNPGGPGGSGVEAVLSLGEAITSVIGPEFDLVSFDPRGVNHSTPQVSFFKSEPERAAFDFSATALNMDANSFDEVPGRWARMQVLGRLAKDRDTGILNYLTTDNVARDMLSIVQAHGRENLVYWGVSYGCILGSTFAAMFPDKVERLVLDGVPDVEGYYDMDFSNSVLDADRALQTFFDGCAAAGPNLCAFHSPTPSAIKDRLSALSASLIEQPVPAYSPSLPKYGVLDYVTLQRALFSVLYAPYELFPLLAQGLKALEEGDGSLVYQLAEPLATEAVVAIGCTDADPVEDGPEEMRAYAERISGISTFSHIMASYRLGCRSSSGWKIHPNNFRGPISGNTSFPMLIIGNTADQITPLAMAKKLAIGFPGSVVLTQDSPGHTSFNAPSECTLGHVQRYFQNGTLPEECIVCNVTAPLFPPPSNASDLAKRMGRRECNSLADIAQRLRNINKRHLFAI</sequence>
<dbReference type="InterPro" id="IPR051601">
    <property type="entry name" value="Serine_prot/Carboxylest_S33"/>
</dbReference>
<evidence type="ECO:0000259" key="3">
    <source>
        <dbReference type="Pfam" id="PF00561"/>
    </source>
</evidence>
<name>A0A9W8K1X1_9AGAR</name>
<dbReference type="Pfam" id="PF00561">
    <property type="entry name" value="Abhydrolase_1"/>
    <property type="match status" value="1"/>
</dbReference>
<protein>
    <submittedName>
        <fullName evidence="5">Uncharacterized protein</fullName>
    </submittedName>
</protein>
<dbReference type="Gene3D" id="3.40.50.1820">
    <property type="entry name" value="alpha/beta hydrolase"/>
    <property type="match status" value="1"/>
</dbReference>
<dbReference type="PANTHER" id="PTHR43248:SF25">
    <property type="entry name" value="AB HYDROLASE-1 DOMAIN-CONTAINING PROTEIN-RELATED"/>
    <property type="match status" value="1"/>
</dbReference>
<evidence type="ECO:0000256" key="2">
    <source>
        <dbReference type="ARBA" id="ARBA00022801"/>
    </source>
</evidence>
<dbReference type="OrthoDB" id="425534at2759"/>
<evidence type="ECO:0000259" key="4">
    <source>
        <dbReference type="Pfam" id="PF08386"/>
    </source>
</evidence>
<comment type="caution">
    <text evidence="5">The sequence shown here is derived from an EMBL/GenBank/DDBJ whole genome shotgun (WGS) entry which is preliminary data.</text>
</comment>
<proteinExistence type="inferred from homology"/>